<name>E8UZ00_TERSS</name>
<evidence type="ECO:0000313" key="1">
    <source>
        <dbReference type="EMBL" id="ADV80945.1"/>
    </source>
</evidence>
<dbReference type="KEGG" id="tsa:AciPR4_0104"/>
<dbReference type="AlphaFoldDB" id="E8UZ00"/>
<evidence type="ECO:0000313" key="2">
    <source>
        <dbReference type="Proteomes" id="UP000006844"/>
    </source>
</evidence>
<dbReference type="EMBL" id="CP002467">
    <property type="protein sequence ID" value="ADV80945.1"/>
    <property type="molecule type" value="Genomic_DNA"/>
</dbReference>
<proteinExistence type="predicted"/>
<dbReference type="STRING" id="401053.AciPR4_0104"/>
<organism evidence="1 2">
    <name type="scientific">Terriglobus saanensis (strain ATCC BAA-1853 / DSM 23119 / SP1PR4)</name>
    <dbReference type="NCBI Taxonomy" id="401053"/>
    <lineage>
        <taxon>Bacteria</taxon>
        <taxon>Pseudomonadati</taxon>
        <taxon>Acidobacteriota</taxon>
        <taxon>Terriglobia</taxon>
        <taxon>Terriglobales</taxon>
        <taxon>Acidobacteriaceae</taxon>
        <taxon>Terriglobus</taxon>
    </lineage>
</organism>
<dbReference type="HOGENOM" id="CLU_2921227_0_0_0"/>
<gene>
    <name evidence="1" type="ordered locus">AciPR4_0104</name>
</gene>
<protein>
    <submittedName>
        <fullName evidence="1">Uncharacterized protein</fullName>
    </submittedName>
</protein>
<sequence>MGHPRFDFLMDLCALCATTPFPTPTNKKPFVGDPGFALKPRKNGARIVLAPKCSLMGCGVI</sequence>
<accession>E8UZ00</accession>
<keyword evidence="2" id="KW-1185">Reference proteome</keyword>
<dbReference type="Proteomes" id="UP000006844">
    <property type="component" value="Chromosome"/>
</dbReference>
<reference evidence="1 2" key="1">
    <citation type="journal article" date="2012" name="Stand. Genomic Sci.">
        <title>Complete genome sequence of Terriglobus saanensis type strain SP1PR4(T), an Acidobacteria from tundra soil.</title>
        <authorList>
            <person name="Rawat S.R."/>
            <person name="Mannisto M.K."/>
            <person name="Starovoytov V."/>
            <person name="Goodwin L."/>
            <person name="Nolan M."/>
            <person name="Hauser L."/>
            <person name="Land M."/>
            <person name="Davenport K.W."/>
            <person name="Woyke T."/>
            <person name="Haggblom M.M."/>
        </authorList>
    </citation>
    <scope>NUCLEOTIDE SEQUENCE</scope>
    <source>
        <strain evidence="2">ATCC BAA-1853 / DSM 23119 / SP1PR4</strain>
    </source>
</reference>